<dbReference type="InterPro" id="IPR011989">
    <property type="entry name" value="ARM-like"/>
</dbReference>
<keyword evidence="1" id="KW-0472">Membrane</keyword>
<feature type="domain" description="CLASP N-terminal" evidence="2">
    <location>
        <begin position="95"/>
        <end position="270"/>
    </location>
</feature>
<keyword evidence="4" id="KW-1185">Reference proteome</keyword>
<feature type="transmembrane region" description="Helical" evidence="1">
    <location>
        <begin position="37"/>
        <end position="64"/>
    </location>
</feature>
<reference evidence="3 4" key="1">
    <citation type="journal article" date="2013" name="Curr. Biol.">
        <title>The Genome of the Foraminiferan Reticulomyxa filosa.</title>
        <authorList>
            <person name="Glockner G."/>
            <person name="Hulsmann N."/>
            <person name="Schleicher M."/>
            <person name="Noegel A.A."/>
            <person name="Eichinger L."/>
            <person name="Gallinger C."/>
            <person name="Pawlowski J."/>
            <person name="Sierra R."/>
            <person name="Euteneuer U."/>
            <person name="Pillet L."/>
            <person name="Moustafa A."/>
            <person name="Platzer M."/>
            <person name="Groth M."/>
            <person name="Szafranski K."/>
            <person name="Schliwa M."/>
        </authorList>
    </citation>
    <scope>NUCLEOTIDE SEQUENCE [LARGE SCALE GENOMIC DNA]</scope>
</reference>
<accession>X6MVR3</accession>
<evidence type="ECO:0000313" key="3">
    <source>
        <dbReference type="EMBL" id="ETO17909.1"/>
    </source>
</evidence>
<protein>
    <recommendedName>
        <fullName evidence="2">CLASP N-terminal domain-containing protein</fullName>
    </recommendedName>
</protein>
<name>X6MVR3_RETFI</name>
<evidence type="ECO:0000259" key="2">
    <source>
        <dbReference type="Pfam" id="PF12348"/>
    </source>
</evidence>
<organism evidence="3 4">
    <name type="scientific">Reticulomyxa filosa</name>
    <dbReference type="NCBI Taxonomy" id="46433"/>
    <lineage>
        <taxon>Eukaryota</taxon>
        <taxon>Sar</taxon>
        <taxon>Rhizaria</taxon>
        <taxon>Retaria</taxon>
        <taxon>Foraminifera</taxon>
        <taxon>Monothalamids</taxon>
        <taxon>Reticulomyxidae</taxon>
        <taxon>Reticulomyxa</taxon>
    </lineage>
</organism>
<dbReference type="Pfam" id="PF12348">
    <property type="entry name" value="CLASP_N"/>
    <property type="match status" value="1"/>
</dbReference>
<evidence type="ECO:0000256" key="1">
    <source>
        <dbReference type="SAM" id="Phobius"/>
    </source>
</evidence>
<dbReference type="EMBL" id="ASPP01015784">
    <property type="protein sequence ID" value="ETO17909.1"/>
    <property type="molecule type" value="Genomic_DNA"/>
</dbReference>
<dbReference type="AlphaFoldDB" id="X6MVR3"/>
<keyword evidence="1" id="KW-1133">Transmembrane helix</keyword>
<dbReference type="Proteomes" id="UP000023152">
    <property type="component" value="Unassembled WGS sequence"/>
</dbReference>
<dbReference type="InterPro" id="IPR024395">
    <property type="entry name" value="CLASP_N_dom"/>
</dbReference>
<sequence>MHLIKSKLCVNLLQQAKADDWNLRKFLMEMIGCKVCFYVYVVCVCFALWVFCFVVNYCFFLNFVRVFFLRDQKTIEGLVEESKDIDENQLWEMRTIVKNQLTDLRSQIVKCACTMLSSIAKNIGVKYTQMFSFLIPVHLKGLYVKVAIISDSHKQALKECVGHFGITNQTNFFKKKQQLLQECQDKHKEVRVEVIKMITKIIAHESNCNRSTDKNCVVDCSKLRKYQQKIQELILDSYEDGNLQVRNATEQLYQTFQQCFPQELDKLFFKLSC</sequence>
<keyword evidence="1" id="KW-0812">Transmembrane</keyword>
<dbReference type="InterPro" id="IPR016024">
    <property type="entry name" value="ARM-type_fold"/>
</dbReference>
<dbReference type="SUPFAM" id="SSF48371">
    <property type="entry name" value="ARM repeat"/>
    <property type="match status" value="1"/>
</dbReference>
<dbReference type="OrthoDB" id="46159at2759"/>
<proteinExistence type="predicted"/>
<comment type="caution">
    <text evidence="3">The sequence shown here is derived from an EMBL/GenBank/DDBJ whole genome shotgun (WGS) entry which is preliminary data.</text>
</comment>
<gene>
    <name evidence="3" type="ORF">RFI_19400</name>
</gene>
<dbReference type="Gene3D" id="1.25.10.10">
    <property type="entry name" value="Leucine-rich Repeat Variant"/>
    <property type="match status" value="1"/>
</dbReference>
<evidence type="ECO:0000313" key="4">
    <source>
        <dbReference type="Proteomes" id="UP000023152"/>
    </source>
</evidence>